<dbReference type="GO" id="GO:0016020">
    <property type="term" value="C:membrane"/>
    <property type="evidence" value="ECO:0007669"/>
    <property type="project" value="UniProtKB-SubCell"/>
</dbReference>
<dbReference type="FunFam" id="3.80.10.10:FF:000095">
    <property type="entry name" value="LRR receptor-like serine/threonine-protein kinase GSO1"/>
    <property type="match status" value="1"/>
</dbReference>
<dbReference type="InterPro" id="IPR001611">
    <property type="entry name" value="Leu-rich_rpt"/>
</dbReference>
<proteinExistence type="predicted"/>
<evidence type="ECO:0000256" key="2">
    <source>
        <dbReference type="ARBA" id="ARBA00004196"/>
    </source>
</evidence>
<dbReference type="InterPro" id="IPR003591">
    <property type="entry name" value="Leu-rich_rpt_typical-subtyp"/>
</dbReference>
<evidence type="ECO:0000313" key="7">
    <source>
        <dbReference type="Proteomes" id="UP000822688"/>
    </source>
</evidence>
<dbReference type="Gene3D" id="3.80.10.10">
    <property type="entry name" value="Ribonuclease Inhibitor"/>
    <property type="match status" value="3"/>
</dbReference>
<name>A0A8T0IFK4_CERPU</name>
<dbReference type="PRINTS" id="PR00019">
    <property type="entry name" value="LEURICHRPT"/>
</dbReference>
<dbReference type="Pfam" id="PF00560">
    <property type="entry name" value="LRR_1"/>
    <property type="match status" value="1"/>
</dbReference>
<dbReference type="PANTHER" id="PTHR48059">
    <property type="entry name" value="POLYGALACTURONASE INHIBITOR 1"/>
    <property type="match status" value="1"/>
</dbReference>
<comment type="caution">
    <text evidence="6">The sequence shown here is derived from an EMBL/GenBank/DDBJ whole genome shotgun (WGS) entry which is preliminary data.</text>
</comment>
<evidence type="ECO:0000256" key="1">
    <source>
        <dbReference type="ARBA" id="ARBA00004167"/>
    </source>
</evidence>
<dbReference type="AlphaFoldDB" id="A0A8T0IFK4"/>
<keyword evidence="5" id="KW-0472">Membrane</keyword>
<keyword evidence="3" id="KW-0433">Leucine-rich repeat</keyword>
<protein>
    <submittedName>
        <fullName evidence="6">Uncharacterized protein</fullName>
    </submittedName>
</protein>
<evidence type="ECO:0000256" key="3">
    <source>
        <dbReference type="ARBA" id="ARBA00022614"/>
    </source>
</evidence>
<dbReference type="Proteomes" id="UP000822688">
    <property type="component" value="Chromosome 3"/>
</dbReference>
<dbReference type="Pfam" id="PF13855">
    <property type="entry name" value="LRR_8"/>
    <property type="match status" value="3"/>
</dbReference>
<keyword evidence="4" id="KW-0677">Repeat</keyword>
<comment type="subcellular location">
    <subcellularLocation>
        <location evidence="2">Cell envelope</location>
    </subcellularLocation>
    <subcellularLocation>
        <location evidence="1">Membrane</location>
        <topology evidence="1">Single-pass membrane protein</topology>
    </subcellularLocation>
</comment>
<evidence type="ECO:0000256" key="4">
    <source>
        <dbReference type="ARBA" id="ARBA00022737"/>
    </source>
</evidence>
<evidence type="ECO:0000256" key="5">
    <source>
        <dbReference type="ARBA" id="ARBA00023136"/>
    </source>
</evidence>
<accession>A0A8T0IFK4</accession>
<dbReference type="InterPro" id="IPR032675">
    <property type="entry name" value="LRR_dom_sf"/>
</dbReference>
<evidence type="ECO:0000313" key="6">
    <source>
        <dbReference type="EMBL" id="KAG0582544.1"/>
    </source>
</evidence>
<dbReference type="PANTHER" id="PTHR48059:SF36">
    <property type="entry name" value="LEUCINE-RICH REPEAT DOMAIN, L DOMAIN-CONTAINING PROTEIN-RELATED"/>
    <property type="match status" value="1"/>
</dbReference>
<gene>
    <name evidence="6" type="ORF">KC19_3G068000</name>
</gene>
<reference evidence="6" key="1">
    <citation type="submission" date="2020-06" db="EMBL/GenBank/DDBJ databases">
        <title>WGS assembly of Ceratodon purpureus strain R40.</title>
        <authorList>
            <person name="Carey S.B."/>
            <person name="Jenkins J."/>
            <person name="Shu S."/>
            <person name="Lovell J.T."/>
            <person name="Sreedasyam A."/>
            <person name="Maumus F."/>
            <person name="Tiley G.P."/>
            <person name="Fernandez-Pozo N."/>
            <person name="Barry K."/>
            <person name="Chen C."/>
            <person name="Wang M."/>
            <person name="Lipzen A."/>
            <person name="Daum C."/>
            <person name="Saski C.A."/>
            <person name="Payton A.C."/>
            <person name="Mcbreen J.C."/>
            <person name="Conrad R.E."/>
            <person name="Kollar L.M."/>
            <person name="Olsson S."/>
            <person name="Huttunen S."/>
            <person name="Landis J.B."/>
            <person name="Wickett N.J."/>
            <person name="Johnson M.G."/>
            <person name="Rensing S.A."/>
            <person name="Grimwood J."/>
            <person name="Schmutz J."/>
            <person name="Mcdaniel S.F."/>
        </authorList>
    </citation>
    <scope>NUCLEOTIDE SEQUENCE</scope>
    <source>
        <strain evidence="6">R40</strain>
    </source>
</reference>
<dbReference type="InterPro" id="IPR051848">
    <property type="entry name" value="PGIP"/>
</dbReference>
<sequence length="473" mass="50867">MASQRSSRFVDSRLLSQIVSCFSFFLISTLLGEFSEINVVAAQTTNPTDLQVLHEMMFSMNSEYDWDTYFPDPCVSGPQGIVCTPDPVTNVLYVTQMQFGYISPIANIIPCSANATIPSSIAKLTRLDTLSFYNCFMNSSVTIPAAISVLGPSLRLLSFSGNLGLTGSIPQGFGNLTGLQRLVLSQNALQGNVPEELGHLPLLIQLDLSHNNFSGPVPATLATLPKLLNMDLRYNSLEGGFPSSFSQGLHQLQRLAISYNKLTGSLPENFSGLGSLTFLDLSHNQLTGQVPSSLGSLGVLEDLFLNSNSLEGPIPDSLGSLTKLVRLDLSSCSLGSTIPDSLKNLANLRFLSMSNNKLTGEIPPSLASLPRIFTLNLDGNELSGPVPFPPTFVKRMGRNMRLGDNPGLCYTPQLVSIKVPLGLSKCPAVPPLPARAPTPPPPVTPNAASRRMTTFRCNIVLALMMLVAFTSVF</sequence>
<organism evidence="6 7">
    <name type="scientific">Ceratodon purpureus</name>
    <name type="common">Fire moss</name>
    <name type="synonym">Dicranum purpureum</name>
    <dbReference type="NCBI Taxonomy" id="3225"/>
    <lineage>
        <taxon>Eukaryota</taxon>
        <taxon>Viridiplantae</taxon>
        <taxon>Streptophyta</taxon>
        <taxon>Embryophyta</taxon>
        <taxon>Bryophyta</taxon>
        <taxon>Bryophytina</taxon>
        <taxon>Bryopsida</taxon>
        <taxon>Dicranidae</taxon>
        <taxon>Pseudoditrichales</taxon>
        <taxon>Ditrichaceae</taxon>
        <taxon>Ceratodon</taxon>
    </lineage>
</organism>
<dbReference type="EMBL" id="CM026423">
    <property type="protein sequence ID" value="KAG0582544.1"/>
    <property type="molecule type" value="Genomic_DNA"/>
</dbReference>
<dbReference type="SUPFAM" id="SSF52058">
    <property type="entry name" value="L domain-like"/>
    <property type="match status" value="1"/>
</dbReference>
<dbReference type="SMART" id="SM00369">
    <property type="entry name" value="LRR_TYP"/>
    <property type="match status" value="5"/>
</dbReference>
<keyword evidence="7" id="KW-1185">Reference proteome</keyword>